<protein>
    <submittedName>
        <fullName evidence="3">Uncharacterized protein</fullName>
    </submittedName>
</protein>
<dbReference type="PANTHER" id="PTHR24320:SF148">
    <property type="entry name" value="NAD(P)-BINDING ROSSMANN-FOLD SUPERFAMILY PROTEIN"/>
    <property type="match status" value="1"/>
</dbReference>
<keyword evidence="4" id="KW-1185">Reference proteome</keyword>
<dbReference type="GeneID" id="7200715"/>
<keyword evidence="2" id="KW-0560">Oxidoreductase</keyword>
<dbReference type="RefSeq" id="XP_002179633.1">
    <property type="nucleotide sequence ID" value="XM_002179597.1"/>
</dbReference>
<dbReference type="PANTHER" id="PTHR24320">
    <property type="entry name" value="RETINOL DEHYDROGENASE"/>
    <property type="match status" value="1"/>
</dbReference>
<evidence type="ECO:0000256" key="2">
    <source>
        <dbReference type="ARBA" id="ARBA00023002"/>
    </source>
</evidence>
<organism evidence="3 4">
    <name type="scientific">Phaeodactylum tricornutum (strain CCAP 1055/1)</name>
    <dbReference type="NCBI Taxonomy" id="556484"/>
    <lineage>
        <taxon>Eukaryota</taxon>
        <taxon>Sar</taxon>
        <taxon>Stramenopiles</taxon>
        <taxon>Ochrophyta</taxon>
        <taxon>Bacillariophyta</taxon>
        <taxon>Bacillariophyceae</taxon>
        <taxon>Bacillariophycidae</taxon>
        <taxon>Naviculales</taxon>
        <taxon>Phaeodactylaceae</taxon>
        <taxon>Phaeodactylum</taxon>
    </lineage>
</organism>
<dbReference type="EMBL" id="CM000610">
    <property type="protein sequence ID" value="EEC48619.1"/>
    <property type="molecule type" value="Genomic_DNA"/>
</dbReference>
<reference evidence="3 4" key="1">
    <citation type="journal article" date="2008" name="Nature">
        <title>The Phaeodactylum genome reveals the evolutionary history of diatom genomes.</title>
        <authorList>
            <person name="Bowler C."/>
            <person name="Allen A.E."/>
            <person name="Badger J.H."/>
            <person name="Grimwood J."/>
            <person name="Jabbari K."/>
            <person name="Kuo A."/>
            <person name="Maheswari U."/>
            <person name="Martens C."/>
            <person name="Maumus F."/>
            <person name="Otillar R.P."/>
            <person name="Rayko E."/>
            <person name="Salamov A."/>
            <person name="Vandepoele K."/>
            <person name="Beszteri B."/>
            <person name="Gruber A."/>
            <person name="Heijde M."/>
            <person name="Katinka M."/>
            <person name="Mock T."/>
            <person name="Valentin K."/>
            <person name="Verret F."/>
            <person name="Berges J.A."/>
            <person name="Brownlee C."/>
            <person name="Cadoret J.P."/>
            <person name="Chiovitti A."/>
            <person name="Choi C.J."/>
            <person name="Coesel S."/>
            <person name="De Martino A."/>
            <person name="Detter J.C."/>
            <person name="Durkin C."/>
            <person name="Falciatore A."/>
            <person name="Fournet J."/>
            <person name="Haruta M."/>
            <person name="Huysman M.J."/>
            <person name="Jenkins B.D."/>
            <person name="Jiroutova K."/>
            <person name="Jorgensen R.E."/>
            <person name="Joubert Y."/>
            <person name="Kaplan A."/>
            <person name="Kroger N."/>
            <person name="Kroth P.G."/>
            <person name="La Roche J."/>
            <person name="Lindquist E."/>
            <person name="Lommer M."/>
            <person name="Martin-Jezequel V."/>
            <person name="Lopez P.J."/>
            <person name="Lucas S."/>
            <person name="Mangogna M."/>
            <person name="McGinnis K."/>
            <person name="Medlin L.K."/>
            <person name="Montsant A."/>
            <person name="Oudot-Le Secq M.P."/>
            <person name="Napoli C."/>
            <person name="Obornik M."/>
            <person name="Parker M.S."/>
            <person name="Petit J.L."/>
            <person name="Porcel B.M."/>
            <person name="Poulsen N."/>
            <person name="Robison M."/>
            <person name="Rychlewski L."/>
            <person name="Rynearson T.A."/>
            <person name="Schmutz J."/>
            <person name="Shapiro H."/>
            <person name="Siaut M."/>
            <person name="Stanley M."/>
            <person name="Sussman M.R."/>
            <person name="Taylor A.R."/>
            <person name="Vardi A."/>
            <person name="von Dassow P."/>
            <person name="Vyverman W."/>
            <person name="Willis A."/>
            <person name="Wyrwicz L.S."/>
            <person name="Rokhsar D.S."/>
            <person name="Weissenbach J."/>
            <person name="Armbrust E.V."/>
            <person name="Green B.R."/>
            <person name="Van de Peer Y."/>
            <person name="Grigoriev I.V."/>
        </authorList>
    </citation>
    <scope>NUCLEOTIDE SEQUENCE [LARGE SCALE GENOMIC DNA]</scope>
    <source>
        <strain evidence="3 4">CCAP 1055/1</strain>
    </source>
</reference>
<dbReference type="KEGG" id="pti:PHATRDRAFT_45504"/>
<evidence type="ECO:0000313" key="3">
    <source>
        <dbReference type="EMBL" id="EEC48619.1"/>
    </source>
</evidence>
<evidence type="ECO:0000313" key="4">
    <source>
        <dbReference type="Proteomes" id="UP000000759"/>
    </source>
</evidence>
<comment type="similarity">
    <text evidence="1">Belongs to the short-chain dehydrogenases/reductases (SDR) family.</text>
</comment>
<dbReference type="HOGENOM" id="CLU_010194_44_2_1"/>
<dbReference type="PRINTS" id="PR00081">
    <property type="entry name" value="GDHRDH"/>
</dbReference>
<dbReference type="STRING" id="556484.B7FXX1"/>
<proteinExistence type="inferred from homology"/>
<name>B7FXX1_PHATC</name>
<dbReference type="AlphaFoldDB" id="B7FXX1"/>
<dbReference type="Gene3D" id="3.40.50.720">
    <property type="entry name" value="NAD(P)-binding Rossmann-like Domain"/>
    <property type="match status" value="1"/>
</dbReference>
<dbReference type="SUPFAM" id="SSF51735">
    <property type="entry name" value="NAD(P)-binding Rossmann-fold domains"/>
    <property type="match status" value="1"/>
</dbReference>
<dbReference type="OrthoDB" id="47007at2759"/>
<dbReference type="Pfam" id="PF00106">
    <property type="entry name" value="adh_short"/>
    <property type="match status" value="1"/>
</dbReference>
<sequence>MLLTTTRIGTFCLLLALFFPWLPFLLYSEDIIPFSLDQFALKRNAANETWNVVITGANSGLGWGTAFHLAKIPNLCIVMACRNLSSCEEARARIPIIHHNSTRLVCVELDLADRASIEAFSHRRIQRLFSNSSADSLSPIHVLINNAGFWASSEEVEYIDNIESHFFVNHLGHVLLTHYLWKRLVAGRARVVAVSSLSGIYPVSPLYGWRRSDENSRGRWWLKYSIIRYLSSKQAMIDRYVRSKRANLMFAAELDDRFRNTVTSVGSHPGYTQTPIFQKGLKFLPKWVVKVLSKKSIVSMETLDGAMMQVRAALDNEIQSGSYVGPRYWTFGAAVLVGRLRGKSLHHWHFAKAESKMLWEESFSVLGISDFGK</sequence>
<dbReference type="InterPro" id="IPR002347">
    <property type="entry name" value="SDR_fam"/>
</dbReference>
<dbReference type="PaxDb" id="2850-Phatr45504"/>
<dbReference type="GO" id="GO:0016491">
    <property type="term" value="F:oxidoreductase activity"/>
    <property type="evidence" value="ECO:0007669"/>
    <property type="project" value="UniProtKB-KW"/>
</dbReference>
<dbReference type="InterPro" id="IPR036291">
    <property type="entry name" value="NAD(P)-bd_dom_sf"/>
</dbReference>
<gene>
    <name evidence="3" type="ORF">PHATRDRAFT_45504</name>
</gene>
<dbReference type="eggNOG" id="KOG1208">
    <property type="taxonomic scope" value="Eukaryota"/>
</dbReference>
<accession>B7FXX1</accession>
<reference evidence="4" key="2">
    <citation type="submission" date="2008-08" db="EMBL/GenBank/DDBJ databases">
        <authorList>
            <consortium name="Diatom Consortium"/>
            <person name="Grigoriev I."/>
            <person name="Grimwood J."/>
            <person name="Kuo A."/>
            <person name="Otillar R.P."/>
            <person name="Salamov A."/>
            <person name="Detter J.C."/>
            <person name="Lindquist E."/>
            <person name="Shapiro H."/>
            <person name="Lucas S."/>
            <person name="Glavina del Rio T."/>
            <person name="Pitluck S."/>
            <person name="Rokhsar D."/>
            <person name="Bowler C."/>
        </authorList>
    </citation>
    <scope>GENOME REANNOTATION</scope>
    <source>
        <strain evidence="4">CCAP 1055/1</strain>
    </source>
</reference>
<dbReference type="Proteomes" id="UP000000759">
    <property type="component" value="Chromosome 7"/>
</dbReference>
<dbReference type="InParanoid" id="B7FXX1"/>
<evidence type="ECO:0000256" key="1">
    <source>
        <dbReference type="ARBA" id="ARBA00006484"/>
    </source>
</evidence>